<sequence>MMKTFNINSHVILVLCIMSLGVWCYGEADYNDAVPMEEGEKTALYSAIQGFVGNWWNGSDLYPDPCGWTPVQGVSCDLFDGLWYVTALSIGPLLDNYLDCAPIVEFRPQLFELKHLKSLTFFSCFVSPHEHPIIIPSKNWEKLAGNLETLEFRSNPGLIGKVPSSFGSLIRLQSLVLLENGLTGELPRNVGNLTKLKRLVLAANRFYGRIPDNFGGLNELLILDLSRNLLSGSLPLTLGGLSSLLKLDLSNNQLVGSLPAVMCYMKNLTLLDLRNNRFSGGLTKSLQEMYSLEEMALSNNPIGGDLQGLEWHSLQNLVVLDLSNTGLTGEIPESIAELKRLRFLGLRGNRLTGNLSPKLATLPCVSALYLDGNNLTGELKFSGWFYGKMGRRFGAWNNPNLCYPVGLVSTGHAPYGVKPCQQEVSLVEATTNSKSGDDNFNQNSHLVASLGFPSYVIDGFWRFYLVQGPLKDKRTMRKLCRLIRALFVLEFDGLCYVSTNQADVTCKCRQKALMETTTMAIFYAVDTSIHGLDLQVVVNQA</sequence>
<name>A0ACC4BUH4_POPAL</name>
<gene>
    <name evidence="1" type="ORF">D5086_016409</name>
</gene>
<reference evidence="1 2" key="1">
    <citation type="journal article" date="2024" name="Plant Biotechnol. J.">
        <title>Genome and CRISPR/Cas9 system of a widespread forest tree (Populus alba) in the world.</title>
        <authorList>
            <person name="Liu Y.J."/>
            <person name="Jiang P.F."/>
            <person name="Han X.M."/>
            <person name="Li X.Y."/>
            <person name="Wang H.M."/>
            <person name="Wang Y.J."/>
            <person name="Wang X.X."/>
            <person name="Zeng Q.Y."/>
        </authorList>
    </citation>
    <scope>NUCLEOTIDE SEQUENCE [LARGE SCALE GENOMIC DNA]</scope>
    <source>
        <strain evidence="2">cv. PAL-ZL1</strain>
    </source>
</reference>
<evidence type="ECO:0000313" key="1">
    <source>
        <dbReference type="EMBL" id="KAL3582077.1"/>
    </source>
</evidence>
<comment type="caution">
    <text evidence="1">The sequence shown here is derived from an EMBL/GenBank/DDBJ whole genome shotgun (WGS) entry which is preliminary data.</text>
</comment>
<dbReference type="EMBL" id="RCHU02000008">
    <property type="protein sequence ID" value="KAL3582077.1"/>
    <property type="molecule type" value="Genomic_DNA"/>
</dbReference>
<organism evidence="1 2">
    <name type="scientific">Populus alba</name>
    <name type="common">White poplar</name>
    <dbReference type="NCBI Taxonomy" id="43335"/>
    <lineage>
        <taxon>Eukaryota</taxon>
        <taxon>Viridiplantae</taxon>
        <taxon>Streptophyta</taxon>
        <taxon>Embryophyta</taxon>
        <taxon>Tracheophyta</taxon>
        <taxon>Spermatophyta</taxon>
        <taxon>Magnoliopsida</taxon>
        <taxon>eudicotyledons</taxon>
        <taxon>Gunneridae</taxon>
        <taxon>Pentapetalae</taxon>
        <taxon>rosids</taxon>
        <taxon>fabids</taxon>
        <taxon>Malpighiales</taxon>
        <taxon>Salicaceae</taxon>
        <taxon>Saliceae</taxon>
        <taxon>Populus</taxon>
    </lineage>
</organism>
<accession>A0ACC4BUH4</accession>
<dbReference type="Proteomes" id="UP000309997">
    <property type="component" value="Unassembled WGS sequence"/>
</dbReference>
<protein>
    <submittedName>
        <fullName evidence="1">Uncharacterized protein</fullName>
    </submittedName>
</protein>
<proteinExistence type="predicted"/>
<evidence type="ECO:0000313" key="2">
    <source>
        <dbReference type="Proteomes" id="UP000309997"/>
    </source>
</evidence>
<keyword evidence="2" id="KW-1185">Reference proteome</keyword>